<dbReference type="SMART" id="SM00862">
    <property type="entry name" value="Trans_reg_C"/>
    <property type="match status" value="1"/>
</dbReference>
<organism evidence="6 7">
    <name type="scientific">Collinsella stercoris DSM 13279</name>
    <dbReference type="NCBI Taxonomy" id="445975"/>
    <lineage>
        <taxon>Bacteria</taxon>
        <taxon>Bacillati</taxon>
        <taxon>Actinomycetota</taxon>
        <taxon>Coriobacteriia</taxon>
        <taxon>Coriobacteriales</taxon>
        <taxon>Coriobacteriaceae</taxon>
        <taxon>Collinsella</taxon>
    </lineage>
</organism>
<dbReference type="RefSeq" id="WP_006720803.1">
    <property type="nucleotide sequence ID" value="NZ_CP085935.1"/>
</dbReference>
<reference evidence="6 7" key="2">
    <citation type="submission" date="2008-10" db="EMBL/GenBank/DDBJ databases">
        <authorList>
            <person name="Fulton L."/>
            <person name="Clifton S."/>
            <person name="Fulton B."/>
            <person name="Xu J."/>
            <person name="Minx P."/>
            <person name="Pepin K.H."/>
            <person name="Johnson M."/>
            <person name="Thiruvilangam P."/>
            <person name="Bhonagiri V."/>
            <person name="Nash W.E."/>
            <person name="Mardis E.R."/>
            <person name="Wilson R.K."/>
        </authorList>
    </citation>
    <scope>NUCLEOTIDE SEQUENCE [LARGE SCALE GENOMIC DNA]</scope>
    <source>
        <strain evidence="6 7">DSM 13279</strain>
    </source>
</reference>
<evidence type="ECO:0000256" key="2">
    <source>
        <dbReference type="PROSITE-ProRule" id="PRU00169"/>
    </source>
</evidence>
<dbReference type="InterPro" id="IPR039420">
    <property type="entry name" value="WalR-like"/>
</dbReference>
<dbReference type="PROSITE" id="PS50110">
    <property type="entry name" value="RESPONSE_REGULATORY"/>
    <property type="match status" value="1"/>
</dbReference>
<dbReference type="Pfam" id="PF00072">
    <property type="entry name" value="Response_reg"/>
    <property type="match status" value="1"/>
</dbReference>
<dbReference type="SUPFAM" id="SSF52172">
    <property type="entry name" value="CheY-like"/>
    <property type="match status" value="1"/>
</dbReference>
<sequence>MARIFVVEDDAPIRNEVIEVLERQGYEASYCLTFDHVVEDILAARPDLVLLDLTLPGTDGQLICRELRQQSDIPVIVLTSRVTEVDEVMSMTMGADDFVSKPYSARVLVARVQALLRRTQGSQDAGRALEHNGVALDLSRSTATAVETGRSIELTKNEMRILSLLIGKAGTIVSREAIMRDLWDSDAFVDDNTLTVNINRLRATLEKIGVTGYLTTHRGRGYSV</sequence>
<evidence type="ECO:0000256" key="1">
    <source>
        <dbReference type="ARBA" id="ARBA00023125"/>
    </source>
</evidence>
<accession>B6GAQ0</accession>
<evidence type="ECO:0000313" key="7">
    <source>
        <dbReference type="Proteomes" id="UP000003560"/>
    </source>
</evidence>
<keyword evidence="7" id="KW-1185">Reference proteome</keyword>
<dbReference type="Pfam" id="PF00486">
    <property type="entry name" value="Trans_reg_C"/>
    <property type="match status" value="1"/>
</dbReference>
<dbReference type="GO" id="GO:0000976">
    <property type="term" value="F:transcription cis-regulatory region binding"/>
    <property type="evidence" value="ECO:0007669"/>
    <property type="project" value="TreeGrafter"/>
</dbReference>
<evidence type="ECO:0000256" key="3">
    <source>
        <dbReference type="PROSITE-ProRule" id="PRU01091"/>
    </source>
</evidence>
<dbReference type="GO" id="GO:0032993">
    <property type="term" value="C:protein-DNA complex"/>
    <property type="evidence" value="ECO:0007669"/>
    <property type="project" value="TreeGrafter"/>
</dbReference>
<comment type="caution">
    <text evidence="6">The sequence shown here is derived from an EMBL/GenBank/DDBJ whole genome shotgun (WGS) entry which is preliminary data.</text>
</comment>
<dbReference type="SMART" id="SM00448">
    <property type="entry name" value="REC"/>
    <property type="match status" value="1"/>
</dbReference>
<dbReference type="eggNOG" id="COG0745">
    <property type="taxonomic scope" value="Bacteria"/>
</dbReference>
<dbReference type="AlphaFoldDB" id="B6GAQ0"/>
<protein>
    <submittedName>
        <fullName evidence="6">Response regulator receiver domain protein</fullName>
    </submittedName>
</protein>
<evidence type="ECO:0000313" key="6">
    <source>
        <dbReference type="EMBL" id="EEA90576.1"/>
    </source>
</evidence>
<dbReference type="PROSITE" id="PS51755">
    <property type="entry name" value="OMPR_PHOB"/>
    <property type="match status" value="1"/>
</dbReference>
<proteinExistence type="predicted"/>
<dbReference type="GO" id="GO:0006355">
    <property type="term" value="P:regulation of DNA-templated transcription"/>
    <property type="evidence" value="ECO:0007669"/>
    <property type="project" value="InterPro"/>
</dbReference>
<dbReference type="STRING" id="445975.COLSTE_01150"/>
<dbReference type="SUPFAM" id="SSF46894">
    <property type="entry name" value="C-terminal effector domain of the bipartite response regulators"/>
    <property type="match status" value="1"/>
</dbReference>
<name>B6GAQ0_9ACTN</name>
<feature type="modified residue" description="4-aspartylphosphate" evidence="2">
    <location>
        <position position="52"/>
    </location>
</feature>
<dbReference type="OrthoDB" id="4153060at2"/>
<evidence type="ECO:0000259" key="4">
    <source>
        <dbReference type="PROSITE" id="PS50110"/>
    </source>
</evidence>
<dbReference type="Gene3D" id="3.40.50.2300">
    <property type="match status" value="1"/>
</dbReference>
<feature type="domain" description="OmpR/PhoB-type" evidence="5">
    <location>
        <begin position="126"/>
        <end position="224"/>
    </location>
</feature>
<dbReference type="GO" id="GO:0005829">
    <property type="term" value="C:cytosol"/>
    <property type="evidence" value="ECO:0007669"/>
    <property type="project" value="TreeGrafter"/>
</dbReference>
<gene>
    <name evidence="6" type="ORF">COLSTE_01150</name>
</gene>
<dbReference type="GO" id="GO:0000156">
    <property type="term" value="F:phosphorelay response regulator activity"/>
    <property type="evidence" value="ECO:0007669"/>
    <property type="project" value="TreeGrafter"/>
</dbReference>
<dbReference type="InterPro" id="IPR011006">
    <property type="entry name" value="CheY-like_superfamily"/>
</dbReference>
<keyword evidence="1 3" id="KW-0238">DNA-binding</keyword>
<dbReference type="InterPro" id="IPR016032">
    <property type="entry name" value="Sig_transdc_resp-reg_C-effctor"/>
</dbReference>
<dbReference type="Gene3D" id="6.10.250.690">
    <property type="match status" value="1"/>
</dbReference>
<keyword evidence="2" id="KW-0597">Phosphoprotein</keyword>
<dbReference type="GeneID" id="98001894"/>
<dbReference type="Gene3D" id="1.10.10.10">
    <property type="entry name" value="Winged helix-like DNA-binding domain superfamily/Winged helix DNA-binding domain"/>
    <property type="match status" value="1"/>
</dbReference>
<dbReference type="PANTHER" id="PTHR48111:SF43">
    <property type="entry name" value="STAGE 0 SPORULATION PROTEIN A HOMOLOG"/>
    <property type="match status" value="1"/>
</dbReference>
<feature type="DNA-binding region" description="OmpR/PhoB-type" evidence="3">
    <location>
        <begin position="126"/>
        <end position="224"/>
    </location>
</feature>
<dbReference type="HOGENOM" id="CLU_000445_30_3_11"/>
<reference evidence="6 7" key="1">
    <citation type="submission" date="2008-10" db="EMBL/GenBank/DDBJ databases">
        <title>Draft genome sequence of Collinsella stercoris (DSM 13279).</title>
        <authorList>
            <person name="Sudarsanam P."/>
            <person name="Ley R."/>
            <person name="Guruge J."/>
            <person name="Turnbaugh P.J."/>
            <person name="Mahowald M."/>
            <person name="Liep D."/>
            <person name="Gordon J."/>
        </authorList>
    </citation>
    <scope>NUCLEOTIDE SEQUENCE [LARGE SCALE GENOMIC DNA]</scope>
    <source>
        <strain evidence="6 7">DSM 13279</strain>
    </source>
</reference>
<evidence type="ECO:0000259" key="5">
    <source>
        <dbReference type="PROSITE" id="PS51755"/>
    </source>
</evidence>
<dbReference type="InterPro" id="IPR036388">
    <property type="entry name" value="WH-like_DNA-bd_sf"/>
</dbReference>
<dbReference type="InterPro" id="IPR001789">
    <property type="entry name" value="Sig_transdc_resp-reg_receiver"/>
</dbReference>
<dbReference type="EMBL" id="ABXJ01000068">
    <property type="protein sequence ID" value="EEA90576.1"/>
    <property type="molecule type" value="Genomic_DNA"/>
</dbReference>
<dbReference type="PANTHER" id="PTHR48111">
    <property type="entry name" value="REGULATOR OF RPOS"/>
    <property type="match status" value="1"/>
</dbReference>
<dbReference type="CDD" id="cd00383">
    <property type="entry name" value="trans_reg_C"/>
    <property type="match status" value="1"/>
</dbReference>
<dbReference type="Proteomes" id="UP000003560">
    <property type="component" value="Unassembled WGS sequence"/>
</dbReference>
<dbReference type="InterPro" id="IPR001867">
    <property type="entry name" value="OmpR/PhoB-type_DNA-bd"/>
</dbReference>
<feature type="domain" description="Response regulatory" evidence="4">
    <location>
        <begin position="3"/>
        <end position="116"/>
    </location>
</feature>